<name>A0A1S2M738_9BACI</name>
<accession>A0A1S2M738</accession>
<comment type="caution">
    <text evidence="1">The sequence shown here is derived from an EMBL/GenBank/DDBJ whole genome shotgun (WGS) entry which is preliminary data.</text>
</comment>
<protein>
    <submittedName>
        <fullName evidence="1">Uncharacterized protein</fullName>
    </submittedName>
</protein>
<evidence type="ECO:0000313" key="1">
    <source>
        <dbReference type="EMBL" id="OIJ19475.1"/>
    </source>
</evidence>
<proteinExistence type="predicted"/>
<reference evidence="1" key="1">
    <citation type="submission" date="2016-10" db="EMBL/GenBank/DDBJ databases">
        <title>Draft genome sequences of four alkaliphilic bacteria belonging to the Anaerobacillus genus.</title>
        <authorList>
            <person name="Bassil N.M."/>
            <person name="Lloyd J.R."/>
        </authorList>
    </citation>
    <scope>NUCLEOTIDE SEQUENCE [LARGE SCALE GENOMIC DNA]</scope>
    <source>
        <strain evidence="1">NB2006</strain>
    </source>
</reference>
<gene>
    <name evidence="1" type="ORF">AWH56_08900</name>
</gene>
<organism evidence="1">
    <name type="scientific">Anaerobacillus isosaccharinicus</name>
    <dbReference type="NCBI Taxonomy" id="1532552"/>
    <lineage>
        <taxon>Bacteria</taxon>
        <taxon>Bacillati</taxon>
        <taxon>Bacillota</taxon>
        <taxon>Bacilli</taxon>
        <taxon>Bacillales</taxon>
        <taxon>Bacillaceae</taxon>
        <taxon>Anaerobacillus</taxon>
    </lineage>
</organism>
<dbReference type="AlphaFoldDB" id="A0A1S2M738"/>
<dbReference type="EMBL" id="LQXD01000078">
    <property type="protein sequence ID" value="OIJ19475.1"/>
    <property type="molecule type" value="Genomic_DNA"/>
</dbReference>
<sequence length="61" mass="6782">MSASLMGATISDAPWSKESDCAKGSNAPQYIDLPQPAVKSVWTKYTYFHSLWCISGFKIHE</sequence>